<keyword evidence="9" id="KW-1185">Reference proteome</keyword>
<dbReference type="Pfam" id="PF00642">
    <property type="entry name" value="zf-CCCH"/>
    <property type="match status" value="3"/>
</dbReference>
<feature type="domain" description="C3H1-type" evidence="7">
    <location>
        <begin position="900"/>
        <end position="928"/>
    </location>
</feature>
<evidence type="ECO:0000256" key="6">
    <source>
        <dbReference type="SAM" id="MobiDB-lite"/>
    </source>
</evidence>
<feature type="compositionally biased region" description="Polar residues" evidence="6">
    <location>
        <begin position="879"/>
        <end position="895"/>
    </location>
</feature>
<reference evidence="8 9" key="1">
    <citation type="submission" date="2024-01" db="EMBL/GenBank/DDBJ databases">
        <title>Comparative genomics of Cryptococcus and Kwoniella reveals pathogenesis evolution and contrasting modes of karyotype evolution via chromosome fusion or intercentromeric recombination.</title>
        <authorList>
            <person name="Coelho M.A."/>
            <person name="David-Palma M."/>
            <person name="Shea T."/>
            <person name="Bowers K."/>
            <person name="McGinley-Smith S."/>
            <person name="Mohammad A.W."/>
            <person name="Gnirke A."/>
            <person name="Yurkov A.M."/>
            <person name="Nowrousian M."/>
            <person name="Sun S."/>
            <person name="Cuomo C.A."/>
            <person name="Heitman J."/>
        </authorList>
    </citation>
    <scope>NUCLEOTIDE SEQUENCE [LARGE SCALE GENOMIC DNA]</scope>
    <source>
        <strain evidence="8 9">PYCC6329</strain>
    </source>
</reference>
<dbReference type="EMBL" id="CP144090">
    <property type="protein sequence ID" value="WWD08825.1"/>
    <property type="molecule type" value="Genomic_DNA"/>
</dbReference>
<evidence type="ECO:0000259" key="7">
    <source>
        <dbReference type="PROSITE" id="PS50103"/>
    </source>
</evidence>
<dbReference type="PANTHER" id="PTHR12547">
    <property type="entry name" value="CCCH ZINC FINGER/TIS11-RELATED"/>
    <property type="match status" value="1"/>
</dbReference>
<feature type="compositionally biased region" description="Low complexity" evidence="6">
    <location>
        <begin position="864"/>
        <end position="878"/>
    </location>
</feature>
<dbReference type="PROSITE" id="PS50103">
    <property type="entry name" value="ZF_C3H1"/>
    <property type="match status" value="4"/>
</dbReference>
<keyword evidence="4 5" id="KW-0862">Zinc</keyword>
<proteinExistence type="predicted"/>
<feature type="compositionally biased region" description="Basic and acidic residues" evidence="6">
    <location>
        <begin position="1000"/>
        <end position="1011"/>
    </location>
</feature>
<feature type="zinc finger region" description="C3H1-type" evidence="5">
    <location>
        <begin position="473"/>
        <end position="500"/>
    </location>
</feature>
<dbReference type="InterPro" id="IPR000571">
    <property type="entry name" value="Znf_CCCH"/>
</dbReference>
<feature type="region of interest" description="Disordered" evidence="6">
    <location>
        <begin position="1000"/>
        <end position="1021"/>
    </location>
</feature>
<feature type="zinc finger region" description="C3H1-type" evidence="5">
    <location>
        <begin position="900"/>
        <end position="928"/>
    </location>
</feature>
<evidence type="ECO:0000256" key="1">
    <source>
        <dbReference type="ARBA" id="ARBA00022723"/>
    </source>
</evidence>
<feature type="region of interest" description="Disordered" evidence="6">
    <location>
        <begin position="864"/>
        <end position="896"/>
    </location>
</feature>
<organism evidence="8 9">
    <name type="scientific">Kwoniella europaea PYCC6329</name>
    <dbReference type="NCBI Taxonomy" id="1423913"/>
    <lineage>
        <taxon>Eukaryota</taxon>
        <taxon>Fungi</taxon>
        <taxon>Dikarya</taxon>
        <taxon>Basidiomycota</taxon>
        <taxon>Agaricomycotina</taxon>
        <taxon>Tremellomycetes</taxon>
        <taxon>Tremellales</taxon>
        <taxon>Cryptococcaceae</taxon>
        <taxon>Kwoniella</taxon>
    </lineage>
</organism>
<feature type="zinc finger region" description="C3H1-type" evidence="5">
    <location>
        <begin position="941"/>
        <end position="968"/>
    </location>
</feature>
<evidence type="ECO:0000256" key="3">
    <source>
        <dbReference type="ARBA" id="ARBA00022771"/>
    </source>
</evidence>
<evidence type="ECO:0000313" key="8">
    <source>
        <dbReference type="EMBL" id="WWD08825.1"/>
    </source>
</evidence>
<evidence type="ECO:0000313" key="9">
    <source>
        <dbReference type="Proteomes" id="UP001358614"/>
    </source>
</evidence>
<feature type="domain" description="C3H1-type" evidence="7">
    <location>
        <begin position="941"/>
        <end position="968"/>
    </location>
</feature>
<keyword evidence="2" id="KW-0677">Repeat</keyword>
<feature type="zinc finger region" description="C3H1-type" evidence="5">
    <location>
        <begin position="833"/>
        <end position="860"/>
    </location>
</feature>
<sequence>MSSHSTTSTPSSPRRTPPPSSPNFKLTLPTPPSFSAHRSSSQSRNTSSTNLVDLPHQHDDTSRHSKRMSISSIHDPIVDNSEKKDRRVSFSIDTTKPISRPSTTSTAPPSGGMKSPIYKIPQRQNSHQDKDGEEILNSPGIPLAPPSTSTKRRPVSFQGVSPGSTRFSNMAALKGISIDQSLSSPKGAFSRSIWSAGLLPSSSSKSGWISPAGSAGPAGAKSISSTLKSPLPITTSTVAIGEPLKSPSGAGKKGTASEIAKARGLSIAIIKENGKGVLPITPGLMTASSAGGLKSPIVTLGGMKSPDTKIIKHINVNSDVESGLSSAKSTEVPDTAGSIGKKEIILCKFYHTPGLTCTSRPCRFVHNLSSIQGQLGSAYPQSATGALSGFRMLSPDRPDPTSGTFAQAQMTPSTATDFPRKTVKVNEDGGMDLGDIMPGEKVLIEDENGEEVVGQVFFMSGGGKGAMGKSREKWKTVPCKDFAEGHCPYGDYCSFIHDEKLPAGLLNEESKTEEDTEPEEQRVQVNESNSAQKHRLTHRKSASLSSSLTAWTKALPKAILVPSVKVDPQVLQRTEGHLSAFAPPYLKDPIAVDETGDLIPASQSIEAIKASATTPPARAKEPLAIPMEPTITAPPKVTAWAKGPPPNLRKVASIKNLSLAPHPCSHENGNGLTPTSAIHLMPPVSAISMFGTESDPASPFDPVVQRRKLQELEDALKDLPKSNLSQRFEHGQGLLPLPTLPTSPSQDYYPAAAAGANQGNSILNSTTYPWGMPMSPLPGHGDPTVPLIPGGLGVIWTPTGWAVQDAAMKNALRSAEVKARYGEDTKRRTAKNYFRTKPCKFFAEGYCPHGDECTYMHVIVPSSPEQSSSSSGSESGASIGQTFSSPTSPYGTIQQPVHPKHRTLPCKFYNSSLGCNNGDRCNFLHTRVVPESVMMVERPRPWRTKPCRHYQLNRCTLGDACHFAHVLDPAWVNSGYHSQYQIYHPPQHLTEESLEKTLEEMRNGKNEMRGGDDDEDEDEDDVEIVTAVGDLTFSSTSYSPPSSVRV</sequence>
<accession>A0AAX4KQU2</accession>
<name>A0AAX4KQU2_9TREE</name>
<keyword evidence="3 5" id="KW-0863">Zinc-finger</keyword>
<dbReference type="GO" id="GO:0008270">
    <property type="term" value="F:zinc ion binding"/>
    <property type="evidence" value="ECO:0007669"/>
    <property type="project" value="UniProtKB-KW"/>
</dbReference>
<feature type="compositionally biased region" description="Basic and acidic residues" evidence="6">
    <location>
        <begin position="76"/>
        <end position="88"/>
    </location>
</feature>
<dbReference type="SUPFAM" id="SSF90229">
    <property type="entry name" value="CCCH zinc finger"/>
    <property type="match status" value="4"/>
</dbReference>
<feature type="domain" description="C3H1-type" evidence="7">
    <location>
        <begin position="833"/>
        <end position="860"/>
    </location>
</feature>
<evidence type="ECO:0000256" key="5">
    <source>
        <dbReference type="PROSITE-ProRule" id="PRU00723"/>
    </source>
</evidence>
<dbReference type="RefSeq" id="XP_066086792.1">
    <property type="nucleotide sequence ID" value="XM_066230695.1"/>
</dbReference>
<dbReference type="InterPro" id="IPR036855">
    <property type="entry name" value="Znf_CCCH_sf"/>
</dbReference>
<feature type="region of interest" description="Disordered" evidence="6">
    <location>
        <begin position="508"/>
        <end position="542"/>
    </location>
</feature>
<feature type="compositionally biased region" description="Low complexity" evidence="6">
    <location>
        <begin position="1"/>
        <end position="14"/>
    </location>
</feature>
<dbReference type="GeneID" id="91105740"/>
<dbReference type="Pfam" id="PF14608">
    <property type="entry name" value="zf-CCCH_2"/>
    <property type="match status" value="1"/>
</dbReference>
<dbReference type="GO" id="GO:0003729">
    <property type="term" value="F:mRNA binding"/>
    <property type="evidence" value="ECO:0007669"/>
    <property type="project" value="InterPro"/>
</dbReference>
<feature type="compositionally biased region" description="Low complexity" evidence="6">
    <location>
        <begin position="33"/>
        <end position="50"/>
    </location>
</feature>
<dbReference type="AlphaFoldDB" id="A0AAX4KQU2"/>
<evidence type="ECO:0000256" key="4">
    <source>
        <dbReference type="ARBA" id="ARBA00022833"/>
    </source>
</evidence>
<evidence type="ECO:0000256" key="2">
    <source>
        <dbReference type="ARBA" id="ARBA00022737"/>
    </source>
</evidence>
<dbReference type="Proteomes" id="UP001358614">
    <property type="component" value="Chromosome 2"/>
</dbReference>
<keyword evidence="1 5" id="KW-0479">Metal-binding</keyword>
<dbReference type="InterPro" id="IPR045877">
    <property type="entry name" value="ZFP36-like"/>
</dbReference>
<dbReference type="Gene3D" id="4.10.1000.10">
    <property type="entry name" value="Zinc finger, CCCH-type"/>
    <property type="match status" value="3"/>
</dbReference>
<feature type="compositionally biased region" description="Acidic residues" evidence="6">
    <location>
        <begin position="1012"/>
        <end position="1021"/>
    </location>
</feature>
<dbReference type="SMART" id="SM00356">
    <property type="entry name" value="ZnF_C3H1"/>
    <property type="match status" value="5"/>
</dbReference>
<feature type="compositionally biased region" description="Low complexity" evidence="6">
    <location>
        <begin position="101"/>
        <end position="110"/>
    </location>
</feature>
<gene>
    <name evidence="8" type="ORF">V865_006939</name>
</gene>
<protein>
    <recommendedName>
        <fullName evidence="7">C3H1-type domain-containing protein</fullName>
    </recommendedName>
</protein>
<feature type="region of interest" description="Disordered" evidence="6">
    <location>
        <begin position="1"/>
        <end position="162"/>
    </location>
</feature>
<feature type="domain" description="C3H1-type" evidence="7">
    <location>
        <begin position="473"/>
        <end position="500"/>
    </location>
</feature>
<feature type="compositionally biased region" description="Basic residues" evidence="6">
    <location>
        <begin position="532"/>
        <end position="541"/>
    </location>
</feature>
<dbReference type="PANTHER" id="PTHR12547:SF18">
    <property type="entry name" value="PROTEIN TIS11"/>
    <property type="match status" value="1"/>
</dbReference>
<dbReference type="KEGG" id="ker:91105740"/>